<name>A0A3Q2DUM6_CYPVA</name>
<reference evidence="6" key="1">
    <citation type="submission" date="2025-08" db="UniProtKB">
        <authorList>
            <consortium name="Ensembl"/>
        </authorList>
    </citation>
    <scope>IDENTIFICATION</scope>
</reference>
<dbReference type="GeneTree" id="ENSGT00390000017581"/>
<evidence type="ECO:0000256" key="1">
    <source>
        <dbReference type="ARBA" id="ARBA00004141"/>
    </source>
</evidence>
<organism evidence="6 7">
    <name type="scientific">Cyprinodon variegatus</name>
    <name type="common">Sheepshead minnow</name>
    <dbReference type="NCBI Taxonomy" id="28743"/>
    <lineage>
        <taxon>Eukaryota</taxon>
        <taxon>Metazoa</taxon>
        <taxon>Chordata</taxon>
        <taxon>Craniata</taxon>
        <taxon>Vertebrata</taxon>
        <taxon>Euteleostomi</taxon>
        <taxon>Actinopterygii</taxon>
        <taxon>Neopterygii</taxon>
        <taxon>Teleostei</taxon>
        <taxon>Neoteleostei</taxon>
        <taxon>Acanthomorphata</taxon>
        <taxon>Ovalentaria</taxon>
        <taxon>Atherinomorphae</taxon>
        <taxon>Cyprinodontiformes</taxon>
        <taxon>Cyprinodontidae</taxon>
        <taxon>Cyprinodon</taxon>
    </lineage>
</organism>
<keyword evidence="2 5" id="KW-0812">Transmembrane</keyword>
<dbReference type="OMA" id="FWRCVFQ"/>
<comment type="subcellular location">
    <subcellularLocation>
        <location evidence="1">Membrane</location>
        <topology evidence="1">Multi-pass membrane protein</topology>
    </subcellularLocation>
</comment>
<feature type="transmembrane region" description="Helical" evidence="5">
    <location>
        <begin position="119"/>
        <end position="145"/>
    </location>
</feature>
<sequence length="233" mass="25404">MRIGAAALAGGILGVVGTLCFLVAFGTDYWLVAIENCGQFLQPGIPTQDKDANRTELILHHEGFFWRCMFEVEPSSKASLFSNQPEYKVCIHGYLFPLPVAIGDVPNHIYDATAVFRGFWTLLIIAALVSALTGGSLLICGVPFFSQKLYKVGGAFLIAAAGLFLVLLLLFVLWMEVVDVKRYILQEKGENCPNAEVSLFYGLSFMVAATGIPLEAVSGLLFLMCGRALEARR</sequence>
<dbReference type="PANTHER" id="PTHR32012:SF2">
    <property type="entry name" value="TRANSMEMBRANE PROTEIN 182"/>
    <property type="match status" value="1"/>
</dbReference>
<dbReference type="Gene3D" id="1.20.140.150">
    <property type="match status" value="1"/>
</dbReference>
<dbReference type="OrthoDB" id="9942154at2759"/>
<evidence type="ECO:0000313" key="7">
    <source>
        <dbReference type="Proteomes" id="UP000265020"/>
    </source>
</evidence>
<evidence type="ECO:0000256" key="2">
    <source>
        <dbReference type="ARBA" id="ARBA00022692"/>
    </source>
</evidence>
<protein>
    <submittedName>
        <fullName evidence="6">Transmembrane protein 182-like</fullName>
    </submittedName>
</protein>
<evidence type="ECO:0000256" key="3">
    <source>
        <dbReference type="ARBA" id="ARBA00022989"/>
    </source>
</evidence>
<dbReference type="RefSeq" id="XP_015248038.1">
    <property type="nucleotide sequence ID" value="XM_015392552.1"/>
</dbReference>
<dbReference type="Pfam" id="PF13903">
    <property type="entry name" value="Claudin_2"/>
    <property type="match status" value="1"/>
</dbReference>
<feature type="transmembrane region" description="Helical" evidence="5">
    <location>
        <begin position="199"/>
        <end position="223"/>
    </location>
</feature>
<evidence type="ECO:0000256" key="4">
    <source>
        <dbReference type="ARBA" id="ARBA00023136"/>
    </source>
</evidence>
<proteinExistence type="predicted"/>
<feature type="transmembrane region" description="Helical" evidence="5">
    <location>
        <begin position="152"/>
        <end position="175"/>
    </location>
</feature>
<keyword evidence="4 5" id="KW-0472">Membrane</keyword>
<dbReference type="KEGG" id="cvg:107096065"/>
<reference evidence="6" key="2">
    <citation type="submission" date="2025-09" db="UniProtKB">
        <authorList>
            <consortium name="Ensembl"/>
        </authorList>
    </citation>
    <scope>IDENTIFICATION</scope>
</reference>
<dbReference type="InterPro" id="IPR004031">
    <property type="entry name" value="PMP22/EMP/MP20/Claudin"/>
</dbReference>
<evidence type="ECO:0000313" key="6">
    <source>
        <dbReference type="Ensembl" id="ENSCVAP00000023357.1"/>
    </source>
</evidence>
<keyword evidence="7" id="KW-1185">Reference proteome</keyword>
<dbReference type="Proteomes" id="UP000265020">
    <property type="component" value="Unassembled WGS sequence"/>
</dbReference>
<dbReference type="AlphaFoldDB" id="A0A3Q2DUM6"/>
<accession>A0A3Q2DUM6</accession>
<dbReference type="InterPro" id="IPR026763">
    <property type="entry name" value="TMEM182"/>
</dbReference>
<dbReference type="GeneID" id="107096065"/>
<keyword evidence="3 5" id="KW-1133">Transmembrane helix</keyword>
<dbReference type="GO" id="GO:0016020">
    <property type="term" value="C:membrane"/>
    <property type="evidence" value="ECO:0007669"/>
    <property type="project" value="UniProtKB-SubCell"/>
</dbReference>
<dbReference type="PANTHER" id="PTHR32012">
    <property type="entry name" value="TRANSMEMBRANE PROTEIN 182-RELATED"/>
    <property type="match status" value="1"/>
</dbReference>
<evidence type="ECO:0000256" key="5">
    <source>
        <dbReference type="SAM" id="Phobius"/>
    </source>
</evidence>
<dbReference type="Ensembl" id="ENSCVAT00000007006.1">
    <property type="protein sequence ID" value="ENSCVAP00000023357.1"/>
    <property type="gene ID" value="ENSCVAG00000006596.1"/>
</dbReference>